<evidence type="ECO:0000256" key="3">
    <source>
        <dbReference type="ARBA" id="ARBA00022989"/>
    </source>
</evidence>
<evidence type="ECO:0000256" key="5">
    <source>
        <dbReference type="SAM" id="Phobius"/>
    </source>
</evidence>
<accession>A0AAV3F255</accession>
<gene>
    <name evidence="7" type="ORF">HMPREF9715_02223</name>
</gene>
<feature type="transmembrane region" description="Helical" evidence="5">
    <location>
        <begin position="333"/>
        <end position="355"/>
    </location>
</feature>
<evidence type="ECO:0000256" key="4">
    <source>
        <dbReference type="ARBA" id="ARBA00023136"/>
    </source>
</evidence>
<evidence type="ECO:0000313" key="8">
    <source>
        <dbReference type="Proteomes" id="UP000004834"/>
    </source>
</evidence>
<dbReference type="Proteomes" id="UP000004834">
    <property type="component" value="Unassembled WGS sequence"/>
</dbReference>
<comment type="subcellular location">
    <subcellularLocation>
        <location evidence="1">Membrane</location>
        <topology evidence="1">Multi-pass membrane protein</topology>
    </subcellularLocation>
</comment>
<dbReference type="PANTHER" id="PTHR37422:SF13">
    <property type="entry name" value="LIPOPOLYSACCHARIDE BIOSYNTHESIS PROTEIN PA4999-RELATED"/>
    <property type="match status" value="1"/>
</dbReference>
<comment type="caution">
    <text evidence="7">The sequence shown here is derived from an EMBL/GenBank/DDBJ whole genome shotgun (WGS) entry which is preliminary data.</text>
</comment>
<feature type="transmembrane region" description="Helical" evidence="5">
    <location>
        <begin position="241"/>
        <end position="259"/>
    </location>
</feature>
<evidence type="ECO:0000313" key="7">
    <source>
        <dbReference type="EMBL" id="EHO09922.1"/>
    </source>
</evidence>
<evidence type="ECO:0000256" key="2">
    <source>
        <dbReference type="ARBA" id="ARBA00022692"/>
    </source>
</evidence>
<keyword evidence="2 5" id="KW-0812">Transmembrane</keyword>
<dbReference type="Pfam" id="PF04932">
    <property type="entry name" value="Wzy_C"/>
    <property type="match status" value="1"/>
</dbReference>
<dbReference type="RefSeq" id="WP_006263832.1">
    <property type="nucleotide sequence ID" value="NZ_JH590838.1"/>
</dbReference>
<keyword evidence="3 5" id="KW-1133">Transmembrane helix</keyword>
<feature type="transmembrane region" description="Helical" evidence="5">
    <location>
        <begin position="196"/>
        <end position="229"/>
    </location>
</feature>
<dbReference type="AlphaFoldDB" id="A0AAV3F255"/>
<feature type="transmembrane region" description="Helical" evidence="5">
    <location>
        <begin position="91"/>
        <end position="111"/>
    </location>
</feature>
<feature type="domain" description="O-antigen ligase-related" evidence="6">
    <location>
        <begin position="201"/>
        <end position="341"/>
    </location>
</feature>
<reference evidence="7 8" key="1">
    <citation type="submission" date="2011-11" db="EMBL/GenBank/DDBJ databases">
        <title>The Genome Sequence of Myroides odoratimimus CIP 101113.</title>
        <authorList>
            <person name="Earl A."/>
            <person name="Ward D."/>
            <person name="Feldgarden M."/>
            <person name="Gevers D."/>
            <person name="Huys G."/>
            <person name="Young S.K."/>
            <person name="Zeng Q."/>
            <person name="Gargeya S."/>
            <person name="Fitzgerald M."/>
            <person name="Haas B."/>
            <person name="Abouelleil A."/>
            <person name="Alvarado L."/>
            <person name="Arachchi H.M."/>
            <person name="Berlin A."/>
            <person name="Brown A."/>
            <person name="Chapman S.B."/>
            <person name="Chen Z."/>
            <person name="Dunbar C."/>
            <person name="Freedman E."/>
            <person name="Gearin G."/>
            <person name="Goldberg J."/>
            <person name="Griggs A."/>
            <person name="Gujja S."/>
            <person name="Heiman D."/>
            <person name="Howarth C."/>
            <person name="Larson L."/>
            <person name="Lui A."/>
            <person name="MacDonald P.J.P."/>
            <person name="Montmayeur A."/>
            <person name="Murphy C."/>
            <person name="Neiman D."/>
            <person name="Pearson M."/>
            <person name="Priest M."/>
            <person name="Roberts A."/>
            <person name="Saif S."/>
            <person name="Shea T."/>
            <person name="Shenoy N."/>
            <person name="Sisk P."/>
            <person name="Stolte C."/>
            <person name="Sykes S."/>
            <person name="Wortman J."/>
            <person name="Nusbaum C."/>
            <person name="Birren B."/>
        </authorList>
    </citation>
    <scope>NUCLEOTIDE SEQUENCE [LARGE SCALE GENOMIC DNA]</scope>
    <source>
        <strain evidence="7 8">CIP 101113</strain>
    </source>
</reference>
<name>A0AAV3F255_9FLAO</name>
<feature type="transmembrane region" description="Helical" evidence="5">
    <location>
        <begin position="118"/>
        <end position="139"/>
    </location>
</feature>
<evidence type="ECO:0000259" key="6">
    <source>
        <dbReference type="Pfam" id="PF04932"/>
    </source>
</evidence>
<proteinExistence type="predicted"/>
<feature type="transmembrane region" description="Helical" evidence="5">
    <location>
        <begin position="65"/>
        <end position="85"/>
    </location>
</feature>
<feature type="transmembrane region" description="Helical" evidence="5">
    <location>
        <begin position="33"/>
        <end position="53"/>
    </location>
</feature>
<dbReference type="GO" id="GO:0016020">
    <property type="term" value="C:membrane"/>
    <property type="evidence" value="ECO:0007669"/>
    <property type="project" value="UniProtKB-SubCell"/>
</dbReference>
<dbReference type="InterPro" id="IPR051533">
    <property type="entry name" value="WaaL-like"/>
</dbReference>
<dbReference type="PANTHER" id="PTHR37422">
    <property type="entry name" value="TEICHURONIC ACID BIOSYNTHESIS PROTEIN TUAE"/>
    <property type="match status" value="1"/>
</dbReference>
<feature type="transmembrane region" description="Helical" evidence="5">
    <location>
        <begin position="7"/>
        <end position="27"/>
    </location>
</feature>
<dbReference type="EMBL" id="AGEE01000027">
    <property type="protein sequence ID" value="EHO09922.1"/>
    <property type="molecule type" value="Genomic_DNA"/>
</dbReference>
<feature type="transmembrane region" description="Helical" evidence="5">
    <location>
        <begin position="167"/>
        <end position="184"/>
    </location>
</feature>
<dbReference type="InterPro" id="IPR007016">
    <property type="entry name" value="O-antigen_ligase-rel_domated"/>
</dbReference>
<organism evidence="7 8">
    <name type="scientific">Myroides odoratimimus CIP 101113</name>
    <dbReference type="NCBI Taxonomy" id="883154"/>
    <lineage>
        <taxon>Bacteria</taxon>
        <taxon>Pseudomonadati</taxon>
        <taxon>Bacteroidota</taxon>
        <taxon>Flavobacteriia</taxon>
        <taxon>Flavobacteriales</taxon>
        <taxon>Flavobacteriaceae</taxon>
        <taxon>Myroides</taxon>
    </lineage>
</organism>
<feature type="transmembrane region" description="Helical" evidence="5">
    <location>
        <begin position="361"/>
        <end position="394"/>
    </location>
</feature>
<evidence type="ECO:0000256" key="1">
    <source>
        <dbReference type="ARBA" id="ARBA00004141"/>
    </source>
</evidence>
<keyword evidence="4 5" id="KW-0472">Membrane</keyword>
<sequence>MIDKKNFLRVDLLLVALMCILLIIPYLKYISRGMIGFLIVFMLWCIIVFRNGIKVSFVKVIRENILLFMLLGSFILINVVMYIFINSSDKALSWIFTLFYFVLFLVVKMYYNEKEIGVILFYIILALGLNSLISIPYILNSTEFVSRLMASGQLDEGENIEALKNGVGTNALYTSNVLFVFLGIRFKSLFTRKRRLLFILSLILIVISIIISTFLASVLLLFLGMFLYFMLSSNDKNSRSIKVVLVACILSIAIFWNYLKRVDINFLKPIFFKIDSFVGNSGGVKDVTGRAELTQATINSFLENPLFGIGVPEWQSYKLIGEHVFWLDLFAHYGILGSLPFILFILLFLPFVYYYRQKEISLFVCAVLIIASSFIAPMIMTNNTLIAFILFIGLKKKNAIHVI</sequence>
<protein>
    <recommendedName>
        <fullName evidence="6">O-antigen ligase-related domain-containing protein</fullName>
    </recommendedName>
</protein>